<gene>
    <name evidence="2" type="ORF">QQX98_005666</name>
</gene>
<evidence type="ECO:0000313" key="2">
    <source>
        <dbReference type="EMBL" id="KAK7415753.1"/>
    </source>
</evidence>
<evidence type="ECO:0000256" key="1">
    <source>
        <dbReference type="SAM" id="SignalP"/>
    </source>
</evidence>
<evidence type="ECO:0000313" key="3">
    <source>
        <dbReference type="Proteomes" id="UP001498476"/>
    </source>
</evidence>
<organism evidence="2 3">
    <name type="scientific">Neonectria punicea</name>
    <dbReference type="NCBI Taxonomy" id="979145"/>
    <lineage>
        <taxon>Eukaryota</taxon>
        <taxon>Fungi</taxon>
        <taxon>Dikarya</taxon>
        <taxon>Ascomycota</taxon>
        <taxon>Pezizomycotina</taxon>
        <taxon>Sordariomycetes</taxon>
        <taxon>Hypocreomycetidae</taxon>
        <taxon>Hypocreales</taxon>
        <taxon>Nectriaceae</taxon>
        <taxon>Neonectria</taxon>
    </lineage>
</organism>
<feature type="signal peptide" evidence="1">
    <location>
        <begin position="1"/>
        <end position="19"/>
    </location>
</feature>
<keyword evidence="3" id="KW-1185">Reference proteome</keyword>
<proteinExistence type="predicted"/>
<name>A0ABR1H3S3_9HYPO</name>
<dbReference type="EMBL" id="JAZAVJ010000078">
    <property type="protein sequence ID" value="KAK7415753.1"/>
    <property type="molecule type" value="Genomic_DNA"/>
</dbReference>
<dbReference type="Proteomes" id="UP001498476">
    <property type="component" value="Unassembled WGS sequence"/>
</dbReference>
<keyword evidence="1" id="KW-0732">Signal</keyword>
<sequence length="157" mass="16145">MKASINTVILSGYIALASAAVAPVTPTDRIQAVCGDLGVMKIDVKGLPDGAALTDIRMCAGHPLGNSRALDPLEGASLVPFDTDTQDSALPDTTSANPLQERACYHAAPYGCSSGCCWKACGDEKKGEWCWTASLGAGRMVVGKDARGPGHVDVAAI</sequence>
<feature type="chain" id="PRO_5046341441" evidence="1">
    <location>
        <begin position="20"/>
        <end position="157"/>
    </location>
</feature>
<reference evidence="2 3" key="1">
    <citation type="journal article" date="2025" name="Microbiol. Resour. Announc.">
        <title>Draft genome sequences for Neonectria magnoliae and Neonectria punicea, canker pathogens of Liriodendron tulipifera and Acer saccharum in West Virginia.</title>
        <authorList>
            <person name="Petronek H.M."/>
            <person name="Kasson M.T."/>
            <person name="Metheny A.M."/>
            <person name="Stauder C.M."/>
            <person name="Lovett B."/>
            <person name="Lynch S.C."/>
            <person name="Garnas J.R."/>
            <person name="Kasson L.R."/>
            <person name="Stajich J.E."/>
        </authorList>
    </citation>
    <scope>NUCLEOTIDE SEQUENCE [LARGE SCALE GENOMIC DNA]</scope>
    <source>
        <strain evidence="2 3">NRRL 64653</strain>
    </source>
</reference>
<accession>A0ABR1H3S3</accession>
<protein>
    <submittedName>
        <fullName evidence="2">Uncharacterized protein</fullName>
    </submittedName>
</protein>
<comment type="caution">
    <text evidence="2">The sequence shown here is derived from an EMBL/GenBank/DDBJ whole genome shotgun (WGS) entry which is preliminary data.</text>
</comment>